<dbReference type="InterPro" id="IPR010930">
    <property type="entry name" value="Flg_bb/hook_C_dom"/>
</dbReference>
<dbReference type="GO" id="GO:0005576">
    <property type="term" value="C:extracellular region"/>
    <property type="evidence" value="ECO:0007669"/>
    <property type="project" value="UniProtKB-SubCell"/>
</dbReference>
<feature type="domain" description="Flagellar hook-associated protein FlgK helical" evidence="10">
    <location>
        <begin position="86"/>
        <end position="324"/>
    </location>
</feature>
<dbReference type="Pfam" id="PF06429">
    <property type="entry name" value="Flg_bbr_C"/>
    <property type="match status" value="1"/>
</dbReference>
<evidence type="ECO:0000259" key="10">
    <source>
        <dbReference type="Pfam" id="PF22638"/>
    </source>
</evidence>
<evidence type="ECO:0000256" key="6">
    <source>
        <dbReference type="ARBA" id="ARBA00023143"/>
    </source>
</evidence>
<accession>A0A1W1WSZ0</accession>
<evidence type="ECO:0000256" key="4">
    <source>
        <dbReference type="ARBA" id="ARBA00016244"/>
    </source>
</evidence>
<organism evidence="11 12">
    <name type="scientific">Nitratiruptor tergarcus DSM 16512</name>
    <dbReference type="NCBI Taxonomy" id="1069081"/>
    <lineage>
        <taxon>Bacteria</taxon>
        <taxon>Pseudomonadati</taxon>
        <taxon>Campylobacterota</taxon>
        <taxon>Epsilonproteobacteria</taxon>
        <taxon>Nautiliales</taxon>
        <taxon>Nitratiruptoraceae</taxon>
        <taxon>Nitratiruptor</taxon>
    </lineage>
</organism>
<dbReference type="SUPFAM" id="SSF64518">
    <property type="entry name" value="Phase 1 flagellin"/>
    <property type="match status" value="1"/>
</dbReference>
<keyword evidence="11" id="KW-0969">Cilium</keyword>
<evidence type="ECO:0000259" key="9">
    <source>
        <dbReference type="Pfam" id="PF06429"/>
    </source>
</evidence>
<keyword evidence="5 7" id="KW-0964">Secreted</keyword>
<keyword evidence="6 7" id="KW-0975">Bacterial flagellum</keyword>
<evidence type="ECO:0000256" key="7">
    <source>
        <dbReference type="RuleBase" id="RU362065"/>
    </source>
</evidence>
<evidence type="ECO:0000256" key="8">
    <source>
        <dbReference type="SAM" id="Coils"/>
    </source>
</evidence>
<reference evidence="12" key="1">
    <citation type="submission" date="2017-04" db="EMBL/GenBank/DDBJ databases">
        <authorList>
            <person name="Varghese N."/>
            <person name="Submissions S."/>
        </authorList>
    </citation>
    <scope>NUCLEOTIDE SEQUENCE [LARGE SCALE GENOMIC DNA]</scope>
    <source>
        <strain evidence="12">DSM 16512</strain>
    </source>
</reference>
<dbReference type="InterPro" id="IPR053927">
    <property type="entry name" value="FlgK_helical"/>
</dbReference>
<keyword evidence="11" id="KW-0282">Flagellum</keyword>
<dbReference type="Proteomes" id="UP000192602">
    <property type="component" value="Unassembled WGS sequence"/>
</dbReference>
<evidence type="ECO:0000256" key="2">
    <source>
        <dbReference type="ARBA" id="ARBA00004613"/>
    </source>
</evidence>
<name>A0A1W1WSZ0_9BACT</name>
<gene>
    <name evidence="7" type="primary">flgK</name>
    <name evidence="11" type="ORF">SAMN05660197_1121</name>
</gene>
<dbReference type="PANTHER" id="PTHR30033">
    <property type="entry name" value="FLAGELLAR HOOK-ASSOCIATED PROTEIN 1"/>
    <property type="match status" value="1"/>
</dbReference>
<dbReference type="PRINTS" id="PR01005">
    <property type="entry name" value="FLGHOOKAP1"/>
</dbReference>
<feature type="domain" description="Flagellar basal-body/hook protein C-terminal" evidence="9">
    <location>
        <begin position="423"/>
        <end position="460"/>
    </location>
</feature>
<evidence type="ECO:0000256" key="1">
    <source>
        <dbReference type="ARBA" id="ARBA00004365"/>
    </source>
</evidence>
<evidence type="ECO:0000313" key="11">
    <source>
        <dbReference type="EMBL" id="SMC09315.1"/>
    </source>
</evidence>
<dbReference type="AlphaFoldDB" id="A0A1W1WSZ0"/>
<dbReference type="STRING" id="1069081.SAMN05660197_1121"/>
<keyword evidence="12" id="KW-1185">Reference proteome</keyword>
<evidence type="ECO:0000313" key="12">
    <source>
        <dbReference type="Proteomes" id="UP000192602"/>
    </source>
</evidence>
<dbReference type="OrthoDB" id="9802553at2"/>
<dbReference type="GO" id="GO:0044780">
    <property type="term" value="P:bacterial-type flagellum assembly"/>
    <property type="evidence" value="ECO:0007669"/>
    <property type="project" value="InterPro"/>
</dbReference>
<evidence type="ECO:0000256" key="5">
    <source>
        <dbReference type="ARBA" id="ARBA00022525"/>
    </source>
</evidence>
<dbReference type="Pfam" id="PF22638">
    <property type="entry name" value="FlgK_D1"/>
    <property type="match status" value="1"/>
</dbReference>
<dbReference type="PANTHER" id="PTHR30033:SF1">
    <property type="entry name" value="FLAGELLAR HOOK-ASSOCIATED PROTEIN 1"/>
    <property type="match status" value="1"/>
</dbReference>
<keyword evidence="8" id="KW-0175">Coiled coil</keyword>
<dbReference type="NCBIfam" id="TIGR02492">
    <property type="entry name" value="flgK_ends"/>
    <property type="match status" value="1"/>
</dbReference>
<proteinExistence type="inferred from homology"/>
<dbReference type="EMBL" id="FWWZ01000001">
    <property type="protein sequence ID" value="SMC09315.1"/>
    <property type="molecule type" value="Genomic_DNA"/>
</dbReference>
<protein>
    <recommendedName>
        <fullName evidence="4 7">Flagellar hook-associated protein 1</fullName>
        <shortName evidence="7">HAP1</shortName>
    </recommendedName>
</protein>
<comment type="subcellular location">
    <subcellularLocation>
        <location evidence="1 7">Bacterial flagellum</location>
    </subcellularLocation>
    <subcellularLocation>
        <location evidence="2 7">Secreted</location>
    </subcellularLocation>
</comment>
<dbReference type="InterPro" id="IPR002371">
    <property type="entry name" value="FlgK"/>
</dbReference>
<sequence length="463" mass="52257">MSLFSLLNINSQSLNSFQKGIDLVNKNINNVNNKDYSKERAVFTELANYGVSLTEAHRIFDQRYFDRFIHENQKYSFYNEVASSLGTIESIFNDIQGSGLAEEFNKYYQAINDIINEPDNIPARNAFIEQAKVLISKFQNSYESLENEKDNLHLAMQSEADTINNLTQSLALINKKIAGQPKNLIPEQEKLNSLLNERNKLIKDLSKHIDVKVRYNPNQTVDIFSAKGHALVLHDNRYKLSVDTSNSKDLEFDLKTFSAKIFINGQELTDDFTKGSLSAKLQVEKTIDATITKLNKLLHTFAIENNNVNKSGIKLNGNNGSDIFSSTDSTQEINLANIKVAIQKPDEIAAAKDANDLPNDNSNIKDLYALKGKPITELDNKTFYNYYIKMVSDIANEKNRNEGLAHDTEQLVNALDDKLQEIGGVNLDEELVNLTQLQRSYQAAARVISVTDKLLETVMSIIR</sequence>
<feature type="coiled-coil region" evidence="8">
    <location>
        <begin position="128"/>
        <end position="162"/>
    </location>
</feature>
<dbReference type="GO" id="GO:0009424">
    <property type="term" value="C:bacterial-type flagellum hook"/>
    <property type="evidence" value="ECO:0007669"/>
    <property type="project" value="UniProtKB-UniRule"/>
</dbReference>
<comment type="similarity">
    <text evidence="3 7">Belongs to the flagella basal body rod proteins family.</text>
</comment>
<evidence type="ECO:0000256" key="3">
    <source>
        <dbReference type="ARBA" id="ARBA00009677"/>
    </source>
</evidence>
<dbReference type="RefSeq" id="WP_084275550.1">
    <property type="nucleotide sequence ID" value="NZ_AP026671.1"/>
</dbReference>
<keyword evidence="11" id="KW-0966">Cell projection</keyword>
<dbReference type="GO" id="GO:0005198">
    <property type="term" value="F:structural molecule activity"/>
    <property type="evidence" value="ECO:0007669"/>
    <property type="project" value="UniProtKB-UniRule"/>
</dbReference>